<keyword evidence="5" id="KW-0067">ATP-binding</keyword>
<dbReference type="Gene3D" id="3.30.1490.20">
    <property type="entry name" value="ATP-grasp fold, A domain"/>
    <property type="match status" value="1"/>
</dbReference>
<dbReference type="Gene3D" id="3.40.50.261">
    <property type="entry name" value="Succinyl-CoA synthetase domains"/>
    <property type="match status" value="1"/>
</dbReference>
<feature type="domain" description="ATP-grasp" evidence="6">
    <location>
        <begin position="9"/>
        <end position="222"/>
    </location>
</feature>
<keyword evidence="8" id="KW-1185">Reference proteome</keyword>
<evidence type="ECO:0000256" key="2">
    <source>
        <dbReference type="ARBA" id="ARBA00022723"/>
    </source>
</evidence>
<evidence type="ECO:0000313" key="8">
    <source>
        <dbReference type="Proteomes" id="UP001366166"/>
    </source>
</evidence>
<dbReference type="SUPFAM" id="SSF56059">
    <property type="entry name" value="Glutathione synthetase ATP-binding domain-like"/>
    <property type="match status" value="1"/>
</dbReference>
<evidence type="ECO:0000256" key="1">
    <source>
        <dbReference type="ARBA" id="ARBA00022598"/>
    </source>
</evidence>
<dbReference type="PANTHER" id="PTHR11815">
    <property type="entry name" value="SUCCINYL-COA SYNTHETASE BETA CHAIN"/>
    <property type="match status" value="1"/>
</dbReference>
<dbReference type="InterPro" id="IPR013650">
    <property type="entry name" value="ATP-grasp_succ-CoA_synth-type"/>
</dbReference>
<keyword evidence="2" id="KW-0479">Metal-binding</keyword>
<name>A0AAU9EDE0_9BACT</name>
<dbReference type="Proteomes" id="UP001366166">
    <property type="component" value="Chromosome"/>
</dbReference>
<dbReference type="GO" id="GO:0004775">
    <property type="term" value="F:succinate-CoA ligase (ADP-forming) activity"/>
    <property type="evidence" value="ECO:0007669"/>
    <property type="project" value="TreeGrafter"/>
</dbReference>
<dbReference type="InterPro" id="IPR013815">
    <property type="entry name" value="ATP_grasp_subdomain_1"/>
</dbReference>
<dbReference type="AlphaFoldDB" id="A0AAU9EDE0"/>
<dbReference type="InterPro" id="IPR011761">
    <property type="entry name" value="ATP-grasp"/>
</dbReference>
<proteinExistence type="predicted"/>
<dbReference type="PIRSF" id="PIRSF001554">
    <property type="entry name" value="SucCS_beta"/>
    <property type="match status" value="1"/>
</dbReference>
<organism evidence="7 8">
    <name type="scientific">Desulfoferula mesophila</name>
    <dbReference type="NCBI Taxonomy" id="3058419"/>
    <lineage>
        <taxon>Bacteria</taxon>
        <taxon>Pseudomonadati</taxon>
        <taxon>Thermodesulfobacteriota</taxon>
        <taxon>Desulfarculia</taxon>
        <taxon>Desulfarculales</taxon>
        <taxon>Desulfarculaceae</taxon>
        <taxon>Desulfoferula</taxon>
    </lineage>
</organism>
<dbReference type="GO" id="GO:0042709">
    <property type="term" value="C:succinate-CoA ligase complex"/>
    <property type="evidence" value="ECO:0007669"/>
    <property type="project" value="TreeGrafter"/>
</dbReference>
<evidence type="ECO:0000313" key="7">
    <source>
        <dbReference type="EMBL" id="BEQ15128.1"/>
    </source>
</evidence>
<sequence>MYLREHQAKEILRAAGLPVPESRVVFTPSEVAEAARAIGPCVVKAQVRAGGRGKAGLIALAQSPEEAAAAAQNILGQTHQGETVDRLLVEARLDIARELYLGVVLDTAQATPRALLSTKGGVDIELVAAERPGDLYQMNLDPLQEGIKDLAPWRKLWNQAGLDPDLQEQASKITVRLMELFFQAEAFTLEINPLVVTRQGRIVAGDCKLIVDDAALFRHPELARFKEVDENSLEARAQKIGVTYVALEENGTVGVMAGGAGICMTTMDEVADAGAVPAAFIDLGGGISEENMAAALEVMLATPGLDALLLNVFGGINNCEIMARGVRRMWPSLKDKVTLVIKMRGHSQEEGWAILQELGVPLIKDGTTTEAVRLLMERLEEVRS</sequence>
<gene>
    <name evidence="7" type="ORF">FAK_21940</name>
</gene>
<dbReference type="GO" id="GO:0005524">
    <property type="term" value="F:ATP binding"/>
    <property type="evidence" value="ECO:0007669"/>
    <property type="project" value="UniProtKB-UniRule"/>
</dbReference>
<dbReference type="InterPro" id="IPR005811">
    <property type="entry name" value="SUCC_ACL_C"/>
</dbReference>
<accession>A0AAU9EDE0</accession>
<dbReference type="GO" id="GO:0006104">
    <property type="term" value="P:succinyl-CoA metabolic process"/>
    <property type="evidence" value="ECO:0007669"/>
    <property type="project" value="TreeGrafter"/>
</dbReference>
<dbReference type="GO" id="GO:0006099">
    <property type="term" value="P:tricarboxylic acid cycle"/>
    <property type="evidence" value="ECO:0007669"/>
    <property type="project" value="InterPro"/>
</dbReference>
<keyword evidence="4" id="KW-0460">Magnesium</keyword>
<dbReference type="GO" id="GO:0046872">
    <property type="term" value="F:metal ion binding"/>
    <property type="evidence" value="ECO:0007669"/>
    <property type="project" value="UniProtKB-KW"/>
</dbReference>
<keyword evidence="3 5" id="KW-0547">Nucleotide-binding</keyword>
<dbReference type="RefSeq" id="WP_338599112.1">
    <property type="nucleotide sequence ID" value="NZ_AP028679.1"/>
</dbReference>
<reference evidence="8" key="1">
    <citation type="journal article" date="2023" name="Arch. Microbiol.">
        <title>Desulfoferula mesophilus gen. nov. sp. nov., a mesophilic sulfate-reducing bacterium isolated from a brackish lake sediment.</title>
        <authorList>
            <person name="Watanabe T."/>
            <person name="Yabe T."/>
            <person name="Tsuji J.M."/>
            <person name="Fukui M."/>
        </authorList>
    </citation>
    <scope>NUCLEOTIDE SEQUENCE [LARGE SCALE GENOMIC DNA]</scope>
    <source>
        <strain evidence="8">12FAK</strain>
    </source>
</reference>
<dbReference type="KEGG" id="dmp:FAK_21940"/>
<dbReference type="InterPro" id="IPR016102">
    <property type="entry name" value="Succinyl-CoA_synth-like"/>
</dbReference>
<dbReference type="InterPro" id="IPR005809">
    <property type="entry name" value="Succ_CoA_ligase-like_bsu"/>
</dbReference>
<evidence type="ECO:0000256" key="3">
    <source>
        <dbReference type="ARBA" id="ARBA00022741"/>
    </source>
</evidence>
<evidence type="ECO:0000256" key="5">
    <source>
        <dbReference type="PROSITE-ProRule" id="PRU00409"/>
    </source>
</evidence>
<dbReference type="EMBL" id="AP028679">
    <property type="protein sequence ID" value="BEQ15128.1"/>
    <property type="molecule type" value="Genomic_DNA"/>
</dbReference>
<dbReference type="SUPFAM" id="SSF52210">
    <property type="entry name" value="Succinyl-CoA synthetase domains"/>
    <property type="match status" value="1"/>
</dbReference>
<dbReference type="PROSITE" id="PS50975">
    <property type="entry name" value="ATP_GRASP"/>
    <property type="match status" value="1"/>
</dbReference>
<evidence type="ECO:0000259" key="6">
    <source>
        <dbReference type="PROSITE" id="PS50975"/>
    </source>
</evidence>
<dbReference type="PANTHER" id="PTHR11815:SF10">
    <property type="entry name" value="SUCCINATE--COA LIGASE [GDP-FORMING] SUBUNIT BETA, MITOCHONDRIAL"/>
    <property type="match status" value="1"/>
</dbReference>
<dbReference type="Gene3D" id="3.30.470.20">
    <property type="entry name" value="ATP-grasp fold, B domain"/>
    <property type="match status" value="1"/>
</dbReference>
<dbReference type="Pfam" id="PF00549">
    <property type="entry name" value="Ligase_CoA"/>
    <property type="match status" value="1"/>
</dbReference>
<protein>
    <submittedName>
        <fullName evidence="7">Succinate--CoA ligase</fullName>
    </submittedName>
</protein>
<keyword evidence="1 7" id="KW-0436">Ligase</keyword>
<dbReference type="Pfam" id="PF08442">
    <property type="entry name" value="ATP-grasp_2"/>
    <property type="match status" value="1"/>
</dbReference>
<evidence type="ECO:0000256" key="4">
    <source>
        <dbReference type="ARBA" id="ARBA00022842"/>
    </source>
</evidence>